<dbReference type="InterPro" id="IPR046700">
    <property type="entry name" value="DUF6570"/>
</dbReference>
<gene>
    <name evidence="6" type="ORF">RFH988_LOCUS25087</name>
</gene>
<accession>A0A814X2B5</accession>
<keyword evidence="1" id="KW-0378">Hydrolase</keyword>
<feature type="region of interest" description="Disordered" evidence="2">
    <location>
        <begin position="927"/>
        <end position="948"/>
    </location>
</feature>
<comment type="similarity">
    <text evidence="1">Belongs to the helicase family.</text>
</comment>
<keyword evidence="1" id="KW-0234">DNA repair</keyword>
<dbReference type="InterPro" id="IPR051055">
    <property type="entry name" value="PIF1_helicase"/>
</dbReference>
<organism evidence="6 7">
    <name type="scientific">Rotaria sordida</name>
    <dbReference type="NCBI Taxonomy" id="392033"/>
    <lineage>
        <taxon>Eukaryota</taxon>
        <taxon>Metazoa</taxon>
        <taxon>Spiralia</taxon>
        <taxon>Gnathifera</taxon>
        <taxon>Rotifera</taxon>
        <taxon>Eurotatoria</taxon>
        <taxon>Bdelloidea</taxon>
        <taxon>Philodinida</taxon>
        <taxon>Philodinidae</taxon>
        <taxon>Rotaria</taxon>
    </lineage>
</organism>
<dbReference type="PANTHER" id="PTHR47642">
    <property type="entry name" value="ATP-DEPENDENT DNA HELICASE"/>
    <property type="match status" value="1"/>
</dbReference>
<reference evidence="6" key="1">
    <citation type="submission" date="2021-02" db="EMBL/GenBank/DDBJ databases">
        <authorList>
            <person name="Nowell W R."/>
        </authorList>
    </citation>
    <scope>NUCLEOTIDE SEQUENCE</scope>
</reference>
<dbReference type="Gene3D" id="3.40.50.300">
    <property type="entry name" value="P-loop containing nucleotide triphosphate hydrolases"/>
    <property type="match status" value="1"/>
</dbReference>
<evidence type="ECO:0000259" key="3">
    <source>
        <dbReference type="Pfam" id="PF05970"/>
    </source>
</evidence>
<evidence type="ECO:0000313" key="7">
    <source>
        <dbReference type="Proteomes" id="UP000663882"/>
    </source>
</evidence>
<evidence type="ECO:0000256" key="1">
    <source>
        <dbReference type="RuleBase" id="RU363044"/>
    </source>
</evidence>
<dbReference type="EMBL" id="CAJNOO010001882">
    <property type="protein sequence ID" value="CAF1210291.1"/>
    <property type="molecule type" value="Genomic_DNA"/>
</dbReference>
<dbReference type="GO" id="GO:0006281">
    <property type="term" value="P:DNA repair"/>
    <property type="evidence" value="ECO:0007669"/>
    <property type="project" value="UniProtKB-KW"/>
</dbReference>
<dbReference type="EC" id="5.6.2.3" evidence="1"/>
<feature type="compositionally biased region" description="Polar residues" evidence="2">
    <location>
        <begin position="596"/>
        <end position="608"/>
    </location>
</feature>
<keyword evidence="1" id="KW-0233">DNA recombination</keyword>
<dbReference type="Pfam" id="PF14214">
    <property type="entry name" value="Helitron_like_N"/>
    <property type="match status" value="1"/>
</dbReference>
<evidence type="ECO:0000313" key="6">
    <source>
        <dbReference type="EMBL" id="CAF1210291.1"/>
    </source>
</evidence>
<keyword evidence="1" id="KW-0347">Helicase</keyword>
<proteinExistence type="inferred from homology"/>
<dbReference type="GO" id="GO:0043139">
    <property type="term" value="F:5'-3' DNA helicase activity"/>
    <property type="evidence" value="ECO:0007669"/>
    <property type="project" value="UniProtKB-EC"/>
</dbReference>
<evidence type="ECO:0000259" key="4">
    <source>
        <dbReference type="Pfam" id="PF14214"/>
    </source>
</evidence>
<name>A0A814X2B5_9BILA</name>
<dbReference type="GO" id="GO:0000723">
    <property type="term" value="P:telomere maintenance"/>
    <property type="evidence" value="ECO:0007669"/>
    <property type="project" value="InterPro"/>
</dbReference>
<feature type="compositionally biased region" description="Polar residues" evidence="2">
    <location>
        <begin position="563"/>
        <end position="579"/>
    </location>
</feature>
<sequence>MWLGDVPCELQGLTIPEEKLISLYRHNSCIIKLHSPFHSTTTAKAALKGNCITFLQNVPNIVNSLPLKLDDLCDTLKVIFVGARPSERIHLKKVLTVRKKKIIQALHWLKKYNVLYQNVTINLENIAELPEDDVPECIMSTLEQKLGDEEIQSERVGYVPDPLSNPIEHTTADTIPISNSGVLDVNGASVSSDEIANYFLHKIKNNGNKDQMDIENVYLIPHSSKPINEYFNPKLLLGLYSTLFCYGHGSPEDQSRSLQIKLREHIRYLLSYNDRRFETNHSFIFVVFNLLQRRDACFHAQLIATRPYFRASADEILSLKSKDIEMALGNISKNTYSSKSNSALNKLLHHIKTIGGRVMGSAYSRTALRTKIHALIYNQGLPSIFLTLNPADIHSPVALYFAGVKLDLDNIQTEQLMDTYKRAEIIASHPVATAKLFHLLISNILKTMIVDGVLGPVKAYFGTVESQGCGSLHLHLLIWLDHDMKPADMKAKVQNADFREKLKAYLEDIIKEDLDEFKDKQVFSYSEDTTSRNMSPRLSKDNIYAALRTIDITGFKENINHLSISSTPRKEQSSPSILNTSPSISHTSPSIPYASPSWSRSLQTPTHDRSISVTNVSHNQSHINPACVPTPNPSSPNFASRFRADVVQLVETDNTHKHTDTCYKYCNENRGDKKSCRAYMPRKLVPVSTIDPDTGRISMRRSDPWINNFNEYLIAACRCNMDIKFIWSGSDAKALVYYITDYVTKMSLSFHDTFALVQKCITSFKNLSDQTDKESAIERSRKLVLRCYNTLASQQELSGVQVASYLMNWDDHYTTHKFQGLYLIQTERFLQTELNEMRTKQNLELASHDMLDDDVFDDGTIDEENNDEEHFQIQPSENDKKFVLVNTRIDYQYRSDTLNNICLYDFVSILYKKKMNATDMKYLSKTALPQEKEPNQTGRPPNERFPFQNQHPQATTHLMMKYSQSRVPILYGPQIPRRDREDTQERYSRALLTLFVPWRTVSDLCDDNQKWEDAFKSHQHRISTYSWNIIENIQLLHECKKDRDEHLLQVIAAAQTENDTIDPVLFPANHDVYNDYDDMNDSEDLLELLGNSNEYMTAAMIGTKKSAENKYIEETIEAVESVGRFTNMNTHGQSSSNEFIDHTGQQLVPFVFATPNLVRLNTKWKEQLKTEKERIRRNLIMGNYDKTDGMLDLYAAKDAVVTVVNPNNYNNNNFENYAPILPVASVTTTNYPTQKSIADEFTLNREQQAAFMIIASHLDGDKQCHTGDNNGQLIMCIPGCGGTGKSQLIRAVTKYFSITKRMQMMRKLAPTGIAAAEIDGMTIHSFLGEHRNSGKPRTIKPGDSKLEKEWGLVEYLLIDEMSMVGLTLLAKLNRIISAAKHVDPQIPFGGVNVIFFGDYLQYRPIYDAPLYTDFSLPSKKSGKLPTEKEIQQRVARSLILQINCVVKLTQQMRTEDTRYLQLLERLRQGQCNSDDYELLLTRVVGQPSVSSLRESPWNKAPILVFRNEVRTQINHKAAIQNAAQLNCAPIVCVAQDTCKGKGIEDPILIKKLLELSDSKTEHLPGLLPLVPGMPVILTQNIAIEMGLINGMNGIFRQLVYQADSVSTDVLSNIFPNNTQYVHRPLYALIEIIRSKIECNLENLQPKLVPIPIMEQTFRVDISDIIPKDKKPKPNRKAMLSIKRRALPLVPAYSITTHKSQGQTLNKVVIDLKLPNDTDDIAAVYVPLSRVKCLADLIILRHFDYKILLMKPGKSQVAEMERLDKLYIDTQTRFSEWF</sequence>
<feature type="domain" description="DNA helicase Pif1-like DEAD-box helicase" evidence="3">
    <location>
        <begin position="1267"/>
        <end position="1475"/>
    </location>
</feature>
<keyword evidence="1" id="KW-0227">DNA damage</keyword>
<dbReference type="InterPro" id="IPR027417">
    <property type="entry name" value="P-loop_NTPase"/>
</dbReference>
<dbReference type="Pfam" id="PF05970">
    <property type="entry name" value="PIF1"/>
    <property type="match status" value="1"/>
</dbReference>
<dbReference type="SUPFAM" id="SSF52540">
    <property type="entry name" value="P-loop containing nucleoside triphosphate hydrolases"/>
    <property type="match status" value="2"/>
</dbReference>
<comment type="cofactor">
    <cofactor evidence="1">
        <name>Mg(2+)</name>
        <dbReference type="ChEBI" id="CHEBI:18420"/>
    </cofactor>
</comment>
<dbReference type="GO" id="GO:0005524">
    <property type="term" value="F:ATP binding"/>
    <property type="evidence" value="ECO:0007669"/>
    <property type="project" value="UniProtKB-KW"/>
</dbReference>
<feature type="domain" description="Helitron helicase-like" evidence="4">
    <location>
        <begin position="265"/>
        <end position="478"/>
    </location>
</feature>
<dbReference type="InterPro" id="IPR025476">
    <property type="entry name" value="Helitron_helicase-like"/>
</dbReference>
<comment type="caution">
    <text evidence="6">The sequence shown here is derived from an EMBL/GenBank/DDBJ whole genome shotgun (WGS) entry which is preliminary data.</text>
</comment>
<dbReference type="InterPro" id="IPR010285">
    <property type="entry name" value="DNA_helicase_pif1-like_DEAD"/>
</dbReference>
<dbReference type="PANTHER" id="PTHR47642:SF5">
    <property type="entry name" value="ATP-DEPENDENT DNA HELICASE"/>
    <property type="match status" value="1"/>
</dbReference>
<feature type="domain" description="DUF6570" evidence="5">
    <location>
        <begin position="1"/>
        <end position="126"/>
    </location>
</feature>
<feature type="region of interest" description="Disordered" evidence="2">
    <location>
        <begin position="563"/>
        <end position="608"/>
    </location>
</feature>
<dbReference type="GO" id="GO:0016787">
    <property type="term" value="F:hydrolase activity"/>
    <property type="evidence" value="ECO:0007669"/>
    <property type="project" value="UniProtKB-KW"/>
</dbReference>
<comment type="catalytic activity">
    <reaction evidence="1">
        <text>ATP + H2O = ADP + phosphate + H(+)</text>
        <dbReference type="Rhea" id="RHEA:13065"/>
        <dbReference type="ChEBI" id="CHEBI:15377"/>
        <dbReference type="ChEBI" id="CHEBI:15378"/>
        <dbReference type="ChEBI" id="CHEBI:30616"/>
        <dbReference type="ChEBI" id="CHEBI:43474"/>
        <dbReference type="ChEBI" id="CHEBI:456216"/>
        <dbReference type="EC" id="5.6.2.3"/>
    </reaction>
</comment>
<dbReference type="Pfam" id="PF20209">
    <property type="entry name" value="DUF6570"/>
    <property type="match status" value="1"/>
</dbReference>
<evidence type="ECO:0000256" key="2">
    <source>
        <dbReference type="SAM" id="MobiDB-lite"/>
    </source>
</evidence>
<feature type="compositionally biased region" description="Low complexity" evidence="2">
    <location>
        <begin position="580"/>
        <end position="592"/>
    </location>
</feature>
<keyword evidence="1" id="KW-0547">Nucleotide-binding</keyword>
<dbReference type="OrthoDB" id="10038448at2759"/>
<dbReference type="Proteomes" id="UP000663882">
    <property type="component" value="Unassembled WGS sequence"/>
</dbReference>
<evidence type="ECO:0000259" key="5">
    <source>
        <dbReference type="Pfam" id="PF20209"/>
    </source>
</evidence>
<protein>
    <recommendedName>
        <fullName evidence="1">ATP-dependent DNA helicase</fullName>
        <ecNumber evidence="1">5.6.2.3</ecNumber>
    </recommendedName>
</protein>
<dbReference type="GO" id="GO:0006310">
    <property type="term" value="P:DNA recombination"/>
    <property type="evidence" value="ECO:0007669"/>
    <property type="project" value="UniProtKB-KW"/>
</dbReference>
<keyword evidence="1" id="KW-0067">ATP-binding</keyword>